<evidence type="ECO:0000313" key="3">
    <source>
        <dbReference type="EnsemblPlants" id="TuG1812G0400001036.01.T01.cds459776"/>
    </source>
</evidence>
<feature type="region of interest" description="Disordered" evidence="1">
    <location>
        <begin position="33"/>
        <end position="59"/>
    </location>
</feature>
<dbReference type="Proteomes" id="UP000015106">
    <property type="component" value="Chromosome 4"/>
</dbReference>
<reference evidence="4" key="1">
    <citation type="journal article" date="2013" name="Nature">
        <title>Draft genome of the wheat A-genome progenitor Triticum urartu.</title>
        <authorList>
            <person name="Ling H.Q."/>
            <person name="Zhao S."/>
            <person name="Liu D."/>
            <person name="Wang J."/>
            <person name="Sun H."/>
            <person name="Zhang C."/>
            <person name="Fan H."/>
            <person name="Li D."/>
            <person name="Dong L."/>
            <person name="Tao Y."/>
            <person name="Gao C."/>
            <person name="Wu H."/>
            <person name="Li Y."/>
            <person name="Cui Y."/>
            <person name="Guo X."/>
            <person name="Zheng S."/>
            <person name="Wang B."/>
            <person name="Yu K."/>
            <person name="Liang Q."/>
            <person name="Yang W."/>
            <person name="Lou X."/>
            <person name="Chen J."/>
            <person name="Feng M."/>
            <person name="Jian J."/>
            <person name="Zhang X."/>
            <person name="Luo G."/>
            <person name="Jiang Y."/>
            <person name="Liu J."/>
            <person name="Wang Z."/>
            <person name="Sha Y."/>
            <person name="Zhang B."/>
            <person name="Wu H."/>
            <person name="Tang D."/>
            <person name="Shen Q."/>
            <person name="Xue P."/>
            <person name="Zou S."/>
            <person name="Wang X."/>
            <person name="Liu X."/>
            <person name="Wang F."/>
            <person name="Yang Y."/>
            <person name="An X."/>
            <person name="Dong Z."/>
            <person name="Zhang K."/>
            <person name="Zhang X."/>
            <person name="Luo M.C."/>
            <person name="Dvorak J."/>
            <person name="Tong Y."/>
            <person name="Wang J."/>
            <person name="Yang H."/>
            <person name="Li Z."/>
            <person name="Wang D."/>
            <person name="Zhang A."/>
            <person name="Wang J."/>
        </authorList>
    </citation>
    <scope>NUCLEOTIDE SEQUENCE</scope>
    <source>
        <strain evidence="4">cv. G1812</strain>
    </source>
</reference>
<dbReference type="EnsemblPlants" id="TuG1812G0400001036.01.T01">
    <property type="protein sequence ID" value="TuG1812G0400001036.01.T01.cds459776"/>
    <property type="gene ID" value="TuG1812G0400001036.01"/>
</dbReference>
<feature type="compositionally biased region" description="Polar residues" evidence="1">
    <location>
        <begin position="38"/>
        <end position="59"/>
    </location>
</feature>
<proteinExistence type="predicted"/>
<keyword evidence="2" id="KW-0472">Membrane</keyword>
<organism evidence="3 4">
    <name type="scientific">Triticum urartu</name>
    <name type="common">Red wild einkorn</name>
    <name type="synonym">Crithodium urartu</name>
    <dbReference type="NCBI Taxonomy" id="4572"/>
    <lineage>
        <taxon>Eukaryota</taxon>
        <taxon>Viridiplantae</taxon>
        <taxon>Streptophyta</taxon>
        <taxon>Embryophyta</taxon>
        <taxon>Tracheophyta</taxon>
        <taxon>Spermatophyta</taxon>
        <taxon>Magnoliopsida</taxon>
        <taxon>Liliopsida</taxon>
        <taxon>Poales</taxon>
        <taxon>Poaceae</taxon>
        <taxon>BOP clade</taxon>
        <taxon>Pooideae</taxon>
        <taxon>Triticodae</taxon>
        <taxon>Triticeae</taxon>
        <taxon>Triticinae</taxon>
        <taxon>Triticum</taxon>
    </lineage>
</organism>
<reference evidence="3" key="3">
    <citation type="submission" date="2022-06" db="UniProtKB">
        <authorList>
            <consortium name="EnsemblPlants"/>
        </authorList>
    </citation>
    <scope>IDENTIFICATION</scope>
</reference>
<keyword evidence="2" id="KW-1133">Transmembrane helix</keyword>
<evidence type="ECO:0000256" key="2">
    <source>
        <dbReference type="SAM" id="Phobius"/>
    </source>
</evidence>
<evidence type="ECO:0000313" key="4">
    <source>
        <dbReference type="Proteomes" id="UP000015106"/>
    </source>
</evidence>
<keyword evidence="2" id="KW-0812">Transmembrane</keyword>
<dbReference type="AlphaFoldDB" id="A0A8R7Q2T7"/>
<sequence length="59" mass="6539">MWTSDAEASRPGLYLLIMLATTAMRGLLHTARRKKKTPTTVGSRTAEKTTFSTQSVRVI</sequence>
<evidence type="ECO:0000256" key="1">
    <source>
        <dbReference type="SAM" id="MobiDB-lite"/>
    </source>
</evidence>
<keyword evidence="4" id="KW-1185">Reference proteome</keyword>
<feature type="transmembrane region" description="Helical" evidence="2">
    <location>
        <begin position="12"/>
        <end position="28"/>
    </location>
</feature>
<accession>A0A8R7Q2T7</accession>
<protein>
    <submittedName>
        <fullName evidence="3">Uncharacterized protein</fullName>
    </submittedName>
</protein>
<dbReference type="Gramene" id="TuG1812G0400001036.01.T01">
    <property type="protein sequence ID" value="TuG1812G0400001036.01.T01.cds459776"/>
    <property type="gene ID" value="TuG1812G0400001036.01"/>
</dbReference>
<reference evidence="3" key="2">
    <citation type="submission" date="2018-03" db="EMBL/GenBank/DDBJ databases">
        <title>The Triticum urartu genome reveals the dynamic nature of wheat genome evolution.</title>
        <authorList>
            <person name="Ling H."/>
            <person name="Ma B."/>
            <person name="Shi X."/>
            <person name="Liu H."/>
            <person name="Dong L."/>
            <person name="Sun H."/>
            <person name="Cao Y."/>
            <person name="Gao Q."/>
            <person name="Zheng S."/>
            <person name="Li Y."/>
            <person name="Yu Y."/>
            <person name="Du H."/>
            <person name="Qi M."/>
            <person name="Li Y."/>
            <person name="Yu H."/>
            <person name="Cui Y."/>
            <person name="Wang N."/>
            <person name="Chen C."/>
            <person name="Wu H."/>
            <person name="Zhao Y."/>
            <person name="Zhang J."/>
            <person name="Li Y."/>
            <person name="Zhou W."/>
            <person name="Zhang B."/>
            <person name="Hu W."/>
            <person name="Eijk M."/>
            <person name="Tang J."/>
            <person name="Witsenboer H."/>
            <person name="Zhao S."/>
            <person name="Li Z."/>
            <person name="Zhang A."/>
            <person name="Wang D."/>
            <person name="Liang C."/>
        </authorList>
    </citation>
    <scope>NUCLEOTIDE SEQUENCE [LARGE SCALE GENOMIC DNA]</scope>
    <source>
        <strain evidence="3">cv. G1812</strain>
    </source>
</reference>
<name>A0A8R7Q2T7_TRIUA</name>